<evidence type="ECO:0000259" key="10">
    <source>
        <dbReference type="Pfam" id="PF02224"/>
    </source>
</evidence>
<dbReference type="InterPro" id="IPR003136">
    <property type="entry name" value="Cytidylate_kin"/>
</dbReference>
<dbReference type="Gene3D" id="3.40.50.300">
    <property type="entry name" value="P-loop containing nucleotide triphosphate hydrolases"/>
    <property type="match status" value="1"/>
</dbReference>
<comment type="caution">
    <text evidence="11">The sequence shown here is derived from an EMBL/GenBank/DDBJ whole genome shotgun (WGS) entry which is preliminary data.</text>
</comment>
<dbReference type="EMBL" id="JACGXN010000001">
    <property type="protein sequence ID" value="MBA8877749.1"/>
    <property type="molecule type" value="Genomic_DNA"/>
</dbReference>
<evidence type="ECO:0000256" key="2">
    <source>
        <dbReference type="ARBA" id="ARBA00022679"/>
    </source>
</evidence>
<keyword evidence="2 8" id="KW-0808">Transferase</keyword>
<keyword evidence="5 8" id="KW-0067">ATP-binding</keyword>
<evidence type="ECO:0000256" key="1">
    <source>
        <dbReference type="ARBA" id="ARBA00009427"/>
    </source>
</evidence>
<comment type="catalytic activity">
    <reaction evidence="7 8">
        <text>CMP + ATP = CDP + ADP</text>
        <dbReference type="Rhea" id="RHEA:11600"/>
        <dbReference type="ChEBI" id="CHEBI:30616"/>
        <dbReference type="ChEBI" id="CHEBI:58069"/>
        <dbReference type="ChEBI" id="CHEBI:60377"/>
        <dbReference type="ChEBI" id="CHEBI:456216"/>
        <dbReference type="EC" id="2.7.4.25"/>
    </reaction>
</comment>
<keyword evidence="3 8" id="KW-0547">Nucleotide-binding</keyword>
<feature type="domain" description="Cytidylate kinase" evidence="10">
    <location>
        <begin position="116"/>
        <end position="306"/>
    </location>
</feature>
<dbReference type="InterPro" id="IPR011994">
    <property type="entry name" value="Cytidylate_kinase_dom"/>
</dbReference>
<evidence type="ECO:0000256" key="5">
    <source>
        <dbReference type="ARBA" id="ARBA00022840"/>
    </source>
</evidence>
<dbReference type="InterPro" id="IPR027417">
    <property type="entry name" value="P-loop_NTPase"/>
</dbReference>
<keyword evidence="9" id="KW-0812">Transmembrane</keyword>
<feature type="binding site" evidence="8">
    <location>
        <begin position="120"/>
        <end position="128"/>
    </location>
    <ligand>
        <name>ATP</name>
        <dbReference type="ChEBI" id="CHEBI:30616"/>
    </ligand>
</feature>
<dbReference type="HAMAP" id="MF_00238">
    <property type="entry name" value="Cytidyl_kinase_type1"/>
    <property type="match status" value="1"/>
</dbReference>
<keyword evidence="4 8" id="KW-0418">Kinase</keyword>
<dbReference type="AlphaFoldDB" id="A0A839EG56"/>
<dbReference type="EC" id="2.7.4.25" evidence="8"/>
<evidence type="ECO:0000256" key="3">
    <source>
        <dbReference type="ARBA" id="ARBA00022741"/>
    </source>
</evidence>
<reference evidence="11 12" key="1">
    <citation type="submission" date="2020-07" db="EMBL/GenBank/DDBJ databases">
        <title>Genomic Encyclopedia of Type Strains, Phase IV (KMG-V): Genome sequencing to study the core and pangenomes of soil and plant-associated prokaryotes.</title>
        <authorList>
            <person name="Whitman W."/>
        </authorList>
    </citation>
    <scope>NUCLEOTIDE SEQUENCE [LARGE SCALE GENOMIC DNA]</scope>
    <source>
        <strain evidence="11 12">AN3</strain>
    </source>
</reference>
<evidence type="ECO:0000256" key="9">
    <source>
        <dbReference type="SAM" id="Phobius"/>
    </source>
</evidence>
<evidence type="ECO:0000256" key="6">
    <source>
        <dbReference type="ARBA" id="ARBA00047615"/>
    </source>
</evidence>
<evidence type="ECO:0000313" key="11">
    <source>
        <dbReference type="EMBL" id="MBA8877749.1"/>
    </source>
</evidence>
<dbReference type="Pfam" id="PF02224">
    <property type="entry name" value="Cytidylate_kin"/>
    <property type="match status" value="1"/>
</dbReference>
<dbReference type="NCBIfam" id="TIGR00017">
    <property type="entry name" value="cmk"/>
    <property type="match status" value="1"/>
</dbReference>
<keyword evidence="9" id="KW-0472">Membrane</keyword>
<evidence type="ECO:0000256" key="8">
    <source>
        <dbReference type="HAMAP-Rule" id="MF_00238"/>
    </source>
</evidence>
<feature type="transmembrane region" description="Helical" evidence="9">
    <location>
        <begin position="26"/>
        <end position="50"/>
    </location>
</feature>
<name>A0A839EG56_9HYPH</name>
<keyword evidence="8" id="KW-0963">Cytoplasm</keyword>
<feature type="transmembrane region" description="Helical" evidence="9">
    <location>
        <begin position="82"/>
        <end position="100"/>
    </location>
</feature>
<evidence type="ECO:0000256" key="7">
    <source>
        <dbReference type="ARBA" id="ARBA00048478"/>
    </source>
</evidence>
<evidence type="ECO:0000256" key="4">
    <source>
        <dbReference type="ARBA" id="ARBA00022777"/>
    </source>
</evidence>
<protein>
    <recommendedName>
        <fullName evidence="8">Cytidylate kinase</fullName>
        <shortName evidence="8">CK</shortName>
        <ecNumber evidence="8">2.7.4.25</ecNumber>
    </recommendedName>
    <alternativeName>
        <fullName evidence="8">Cytidine monophosphate kinase</fullName>
        <shortName evidence="8">CMP kinase</shortName>
    </alternativeName>
</protein>
<keyword evidence="9" id="KW-1133">Transmembrane helix</keyword>
<comment type="similarity">
    <text evidence="1 8">Belongs to the cytidylate kinase family. Type 1 subfamily.</text>
</comment>
<dbReference type="CDD" id="cd02020">
    <property type="entry name" value="CMPK"/>
    <property type="match status" value="1"/>
</dbReference>
<evidence type="ECO:0000313" key="12">
    <source>
        <dbReference type="Proteomes" id="UP000549052"/>
    </source>
</evidence>
<dbReference type="GO" id="GO:0006220">
    <property type="term" value="P:pyrimidine nucleotide metabolic process"/>
    <property type="evidence" value="ECO:0007669"/>
    <property type="project" value="UniProtKB-UniRule"/>
</dbReference>
<accession>A0A839EG56</accession>
<sequence>MYFILTSLVIVSVSYAIERFVLKVRFGLFALLFWLFVFQFGLIFAIDALLQNMSAYLPDWLTALATTLGGFAFVTIGITPLITLVLAAAYLLFALGNWLFDRDDKDDIDVPSRFTIAIDGPAASGKGTLARRIADYYGYHHLDTGLTYRAVAKALLDENMALDDEFLAEKAARSIDLSKLDRTALSTHEVGEAASKVAVMPAVRRALVASQQAFAQRSPGTVLDGRDIGTVVCPDAPVKLYITASPEARAKRRFEEIKSTDGSVQYEEILADLTRRDARDMGRTDSPLKPAADAHLLDTTEMDIETAFLAAKKLIDQALVGSTH</sequence>
<comment type="catalytic activity">
    <reaction evidence="6 8">
        <text>dCMP + ATP = dCDP + ADP</text>
        <dbReference type="Rhea" id="RHEA:25094"/>
        <dbReference type="ChEBI" id="CHEBI:30616"/>
        <dbReference type="ChEBI" id="CHEBI:57566"/>
        <dbReference type="ChEBI" id="CHEBI:58593"/>
        <dbReference type="ChEBI" id="CHEBI:456216"/>
        <dbReference type="EC" id="2.7.4.25"/>
    </reaction>
</comment>
<dbReference type="Proteomes" id="UP000549052">
    <property type="component" value="Unassembled WGS sequence"/>
</dbReference>
<organism evidence="11 12">
    <name type="scientific">Phyllobacterium myrsinacearum</name>
    <dbReference type="NCBI Taxonomy" id="28101"/>
    <lineage>
        <taxon>Bacteria</taxon>
        <taxon>Pseudomonadati</taxon>
        <taxon>Pseudomonadota</taxon>
        <taxon>Alphaproteobacteria</taxon>
        <taxon>Hyphomicrobiales</taxon>
        <taxon>Phyllobacteriaceae</taxon>
        <taxon>Phyllobacterium</taxon>
    </lineage>
</organism>
<dbReference type="GO" id="GO:0005737">
    <property type="term" value="C:cytoplasm"/>
    <property type="evidence" value="ECO:0007669"/>
    <property type="project" value="UniProtKB-SubCell"/>
</dbReference>
<gene>
    <name evidence="8" type="primary">cmk</name>
    <name evidence="11" type="ORF">FHW16_001431</name>
</gene>
<dbReference type="GO" id="GO:0036431">
    <property type="term" value="F:dCMP kinase activity"/>
    <property type="evidence" value="ECO:0007669"/>
    <property type="project" value="InterPro"/>
</dbReference>
<dbReference type="GO" id="GO:0005524">
    <property type="term" value="F:ATP binding"/>
    <property type="evidence" value="ECO:0007669"/>
    <property type="project" value="UniProtKB-UniRule"/>
</dbReference>
<comment type="subcellular location">
    <subcellularLocation>
        <location evidence="8">Cytoplasm</location>
    </subcellularLocation>
</comment>
<keyword evidence="12" id="KW-1185">Reference proteome</keyword>
<proteinExistence type="inferred from homology"/>
<dbReference type="SUPFAM" id="SSF52540">
    <property type="entry name" value="P-loop containing nucleoside triphosphate hydrolases"/>
    <property type="match status" value="1"/>
</dbReference>